<organism evidence="1 2">
    <name type="scientific">Frankia torreyi</name>
    <dbReference type="NCBI Taxonomy" id="1856"/>
    <lineage>
        <taxon>Bacteria</taxon>
        <taxon>Bacillati</taxon>
        <taxon>Actinomycetota</taxon>
        <taxon>Actinomycetes</taxon>
        <taxon>Frankiales</taxon>
        <taxon>Frankiaceae</taxon>
        <taxon>Frankia</taxon>
    </lineage>
</organism>
<accession>A0A0D8B9Y5</accession>
<name>A0A0D8B9Y5_9ACTN</name>
<dbReference type="Proteomes" id="UP000032545">
    <property type="component" value="Unassembled WGS sequence"/>
</dbReference>
<dbReference type="EMBL" id="JYFN01000068">
    <property type="protein sequence ID" value="KJE20192.1"/>
    <property type="molecule type" value="Genomic_DNA"/>
</dbReference>
<dbReference type="RefSeq" id="WP_044887991.1">
    <property type="nucleotide sequence ID" value="NZ_JYFN01000068.1"/>
</dbReference>
<reference evidence="1 2" key="2">
    <citation type="journal article" date="2016" name="Genome Announc.">
        <title>Permanent Draft Genome Sequences for Two Variants of Frankia sp. Strain CpI1, the First Frankia Strain Isolated from Root Nodules of Comptonia peregrina.</title>
        <authorList>
            <person name="Oshone R."/>
            <person name="Hurst S.G.IV."/>
            <person name="Abebe-Akele F."/>
            <person name="Simpson S."/>
            <person name="Morris K."/>
            <person name="Thomas W.K."/>
            <person name="Tisa L.S."/>
        </authorList>
    </citation>
    <scope>NUCLEOTIDE SEQUENCE [LARGE SCALE GENOMIC DNA]</scope>
    <source>
        <strain evidence="2">CpI1-S</strain>
    </source>
</reference>
<dbReference type="AlphaFoldDB" id="A0A0D8B9Y5"/>
<evidence type="ECO:0000313" key="1">
    <source>
        <dbReference type="EMBL" id="KJE20192.1"/>
    </source>
</evidence>
<sequence>MSYPGSQPRTKVTGRVELTSNNQVDIVWTEEGYASRGPRSIDLDGEYRARIVSQTMAGDWYSRSRGRAVASFRMVAASAT</sequence>
<proteinExistence type="predicted"/>
<evidence type="ECO:0000313" key="2">
    <source>
        <dbReference type="Proteomes" id="UP000032545"/>
    </source>
</evidence>
<gene>
    <name evidence="1" type="ORF">FF36_05523</name>
</gene>
<comment type="caution">
    <text evidence="1">The sequence shown here is derived from an EMBL/GenBank/DDBJ whole genome shotgun (WGS) entry which is preliminary data.</text>
</comment>
<keyword evidence="2" id="KW-1185">Reference proteome</keyword>
<reference evidence="2" key="1">
    <citation type="submission" date="2015-02" db="EMBL/GenBank/DDBJ databases">
        <title>Draft Genome of Frankia sp. CpI1-S.</title>
        <authorList>
            <person name="Oshone R.T."/>
            <person name="Ngom M."/>
            <person name="Ghodhbane-Gtari F."/>
            <person name="Gtari M."/>
            <person name="Morris K."/>
            <person name="Thomas K."/>
            <person name="Sen A."/>
            <person name="Tisa L.S."/>
        </authorList>
    </citation>
    <scope>NUCLEOTIDE SEQUENCE [LARGE SCALE GENOMIC DNA]</scope>
    <source>
        <strain evidence="2">CpI1-S</strain>
    </source>
</reference>
<protein>
    <submittedName>
        <fullName evidence="1">Uncharacterized protein</fullName>
    </submittedName>
</protein>
<dbReference type="PATRIC" id="fig|1502723.3.peg.5947"/>